<dbReference type="EMBL" id="LUUG01000100">
    <property type="protein sequence ID" value="OAH99941.1"/>
    <property type="molecule type" value="Genomic_DNA"/>
</dbReference>
<evidence type="ECO:0000313" key="5">
    <source>
        <dbReference type="Proteomes" id="UP000078090"/>
    </source>
</evidence>
<proteinExistence type="predicted"/>
<comment type="caution">
    <text evidence="2">The sequence shown here is derived from an EMBL/GenBank/DDBJ whole genome shotgun (WGS) entry which is preliminary data.</text>
</comment>
<dbReference type="Proteomes" id="UP000077763">
    <property type="component" value="Unassembled WGS sequence"/>
</dbReference>
<dbReference type="EMBL" id="LUUH01000077">
    <property type="protein sequence ID" value="OAI00449.1"/>
    <property type="molecule type" value="Genomic_DNA"/>
</dbReference>
<reference evidence="4 5" key="1">
    <citation type="submission" date="2016-03" db="EMBL/GenBank/DDBJ databases">
        <authorList>
            <person name="Ploux O."/>
        </authorList>
    </citation>
    <scope>NUCLEOTIDE SEQUENCE [LARGE SCALE GENOMIC DNA]</scope>
    <source>
        <strain evidence="2 5">R-45363</strain>
        <strain evidence="3 4">R-45371</strain>
    </source>
</reference>
<organism evidence="2 5">
    <name type="scientific">Methylomonas methanica</name>
    <dbReference type="NCBI Taxonomy" id="421"/>
    <lineage>
        <taxon>Bacteria</taxon>
        <taxon>Pseudomonadati</taxon>
        <taxon>Pseudomonadota</taxon>
        <taxon>Gammaproteobacteria</taxon>
        <taxon>Methylococcales</taxon>
        <taxon>Methylococcaceae</taxon>
        <taxon>Methylomonas</taxon>
    </lineage>
</organism>
<name>A0A177M2L2_METMH</name>
<evidence type="ECO:0000256" key="1">
    <source>
        <dbReference type="SAM" id="Phobius"/>
    </source>
</evidence>
<evidence type="ECO:0000313" key="2">
    <source>
        <dbReference type="EMBL" id="OAH99941.1"/>
    </source>
</evidence>
<accession>A0A177M2L2</accession>
<dbReference type="OrthoDB" id="5571415at2"/>
<keyword evidence="1" id="KW-0472">Membrane</keyword>
<dbReference type="AlphaFoldDB" id="A0A177M2L2"/>
<feature type="transmembrane region" description="Helical" evidence="1">
    <location>
        <begin position="90"/>
        <end position="108"/>
    </location>
</feature>
<dbReference type="RefSeq" id="WP_064009943.1">
    <property type="nucleotide sequence ID" value="NZ_LUUG01000100.1"/>
</dbReference>
<evidence type="ECO:0000313" key="3">
    <source>
        <dbReference type="EMBL" id="OAI00449.1"/>
    </source>
</evidence>
<gene>
    <name evidence="2" type="ORF">A1332_19340</name>
    <name evidence="3" type="ORF">A1353_01780</name>
</gene>
<dbReference type="Proteomes" id="UP000078090">
    <property type="component" value="Unassembled WGS sequence"/>
</dbReference>
<evidence type="ECO:0000313" key="4">
    <source>
        <dbReference type="Proteomes" id="UP000077763"/>
    </source>
</evidence>
<sequence>MNQPIDEFQETPPRHVKYRLLGFSNAALLLAACNFVIWLFILFPIYAATDGVSNSDGLRFLIVAFIVMDLVGLGLASVAMFKSKLRKTMANYGFVLNVAMIGLNLSVFPF</sequence>
<feature type="transmembrane region" description="Helical" evidence="1">
    <location>
        <begin position="58"/>
        <end position="78"/>
    </location>
</feature>
<feature type="transmembrane region" description="Helical" evidence="1">
    <location>
        <begin position="20"/>
        <end position="46"/>
    </location>
</feature>
<protein>
    <submittedName>
        <fullName evidence="2">Uncharacterized protein</fullName>
    </submittedName>
</protein>
<keyword evidence="1" id="KW-1133">Transmembrane helix</keyword>
<keyword evidence="1" id="KW-0812">Transmembrane</keyword>